<evidence type="ECO:0000313" key="1">
    <source>
        <dbReference type="EMBL" id="KAG0646089.1"/>
    </source>
</evidence>
<gene>
    <name evidence="1" type="ORF">D0Z07_8335</name>
</gene>
<accession>A0A9P6SKX9</accession>
<dbReference type="SUPFAM" id="SSF52777">
    <property type="entry name" value="CoA-dependent acyltransferases"/>
    <property type="match status" value="2"/>
</dbReference>
<evidence type="ECO:0000313" key="2">
    <source>
        <dbReference type="Proteomes" id="UP000785200"/>
    </source>
</evidence>
<comment type="caution">
    <text evidence="1">The sequence shown here is derived from an EMBL/GenBank/DDBJ whole genome shotgun (WGS) entry which is preliminary data.</text>
</comment>
<protein>
    <submittedName>
        <fullName evidence="1">Copper-responsive metabolite biosynthesis cluster A</fullName>
    </submittedName>
</protein>
<keyword evidence="2" id="KW-1185">Reference proteome</keyword>
<name>A0A9P6SKX9_9HELO</name>
<reference evidence="1" key="1">
    <citation type="submission" date="2019-07" db="EMBL/GenBank/DDBJ databases">
        <title>Hyphodiscus hymeniophilus genome sequencing and assembly.</title>
        <authorList>
            <person name="Kramer G."/>
            <person name="Nodwell J."/>
        </authorList>
    </citation>
    <scope>NUCLEOTIDE SEQUENCE</scope>
    <source>
        <strain evidence="1">ATCC 34498</strain>
    </source>
</reference>
<proteinExistence type="predicted"/>
<dbReference type="Proteomes" id="UP000785200">
    <property type="component" value="Unassembled WGS sequence"/>
</dbReference>
<dbReference type="InterPro" id="IPR023213">
    <property type="entry name" value="CAT-like_dom_sf"/>
</dbReference>
<dbReference type="InterPro" id="IPR010828">
    <property type="entry name" value="Atf2/Sli1-like"/>
</dbReference>
<dbReference type="AlphaFoldDB" id="A0A9P6SKX9"/>
<organism evidence="1 2">
    <name type="scientific">Hyphodiscus hymeniophilus</name>
    <dbReference type="NCBI Taxonomy" id="353542"/>
    <lineage>
        <taxon>Eukaryota</taxon>
        <taxon>Fungi</taxon>
        <taxon>Dikarya</taxon>
        <taxon>Ascomycota</taxon>
        <taxon>Pezizomycotina</taxon>
        <taxon>Leotiomycetes</taxon>
        <taxon>Helotiales</taxon>
        <taxon>Hyphodiscaceae</taxon>
        <taxon>Hyphodiscus</taxon>
    </lineage>
</organism>
<dbReference type="GO" id="GO:0008080">
    <property type="term" value="F:N-acetyltransferase activity"/>
    <property type="evidence" value="ECO:0007669"/>
    <property type="project" value="TreeGrafter"/>
</dbReference>
<dbReference type="OrthoDB" id="2150604at2759"/>
<sequence>MATPTVDVYKLEKLRALVFVSDVPASQSLNANSTFSQLILEIGAIEQFSSARHHLGFYHNVGISASYSHPSLDILTIKETVFSALAAVINRHTILSAIPIDEHSAHPYFARLPSINLEEAVTFLARNTPVPENEADTELDRLLQDQHNIPFKSRYGELPFWRLIILIKPQTRTGSACEFIGSFIFHHALGDGGSGMLFHKHFLSALLSNAAPLTSTTIPSPSLPLTPNLELLHPTRIPASPPTPSLQGLWSGTHTSLPLTSKFRSLTIPSSTTSRFLAACRANSTTITATIPVLIASALSSLLPGQYTDFEACIPVNLRRFLPVTITATEPMGVFIDAFSHYYTREDLSPSSLWGEARRSKEIITSYLQTANVHINIAKLGKVADMREFFLSRVGQERGSSFDISNLGGLGLTSNETDRGEEGWKMGRMAFSRSAFVAGSAFSTGLVTGPDGCLVFGFVWQEGVVERELIENVAGHVERDIERIARTEML</sequence>
<dbReference type="EMBL" id="VNKQ01000016">
    <property type="protein sequence ID" value="KAG0646089.1"/>
    <property type="molecule type" value="Genomic_DNA"/>
</dbReference>
<dbReference type="Gene3D" id="3.30.559.10">
    <property type="entry name" value="Chloramphenicol acetyltransferase-like domain"/>
    <property type="match status" value="1"/>
</dbReference>
<dbReference type="Pfam" id="PF07247">
    <property type="entry name" value="AATase"/>
    <property type="match status" value="2"/>
</dbReference>
<dbReference type="InterPro" id="IPR052058">
    <property type="entry name" value="Alcohol_O-acetyltransferase"/>
</dbReference>
<dbReference type="PANTHER" id="PTHR28037">
    <property type="entry name" value="ALCOHOL O-ACETYLTRANSFERASE 1-RELATED"/>
    <property type="match status" value="1"/>
</dbReference>
<dbReference type="PANTHER" id="PTHR28037:SF1">
    <property type="entry name" value="ALCOHOL O-ACETYLTRANSFERASE 1-RELATED"/>
    <property type="match status" value="1"/>
</dbReference>